<sequence length="616" mass="69013">MVGFVFLGNLIGLQPSLALAIERGVVERKGTYQKIDKRTLEVEPVVDKTPVEWRPVVDDTVRVYQNAESRLGLKLLAVLIRGSVAKGVSSGLSGPSDLDSLAYFETTKPKNSEVLFRNWMCQEGQTLVNAIVLKYGLASKIEICPYFVIDRTQIPNKFTAATQSVVAYGLWDADKSARVPEVKLAIDIRADLNRSLADGPSKESTQWFLKKALRAGMELSFREVLYFSRDLLPCYEACAKLSPEMEPLFLEALQIACGAESDISVTLSVMREMAMWVETQHMDVLARDSASEPKHLSEILVDHKDEPDSNSPADLRSAFCLFFRDLIPSTNEVDESSLLTDQLPLVAIRPIHQVREASLQEDWRKSFATESEAVVYRGGAKSWPAIRKWTLGYLARLLGDQIEVLVSPSNVFVYCRESHPWITSGTFTPTSRRTFLAPDEVLERMRGEATKRPLFFHPGEERLYVQSRIPPALLDKDAERLQNVIGFGAQAERVWMSTAGSVSALHYDDADSFLVQIRGTKRVIFVKPDDLDKLACFPVGHPLGRRSRIDITEGDTFGGNSSARHASFWREADSRCLSVLLHPGDILFFPARWAHYIESVTASVSLTYRVLRGHGR</sequence>
<reference evidence="3 4" key="1">
    <citation type="journal article" date="2023" name="Nat. Commun.">
        <title>Origin of minicircular mitochondrial genomes in red algae.</title>
        <authorList>
            <person name="Lee Y."/>
            <person name="Cho C.H."/>
            <person name="Lee Y.M."/>
            <person name="Park S.I."/>
            <person name="Yang J.H."/>
            <person name="West J.A."/>
            <person name="Bhattacharya D."/>
            <person name="Yoon H.S."/>
        </authorList>
    </citation>
    <scope>NUCLEOTIDE SEQUENCE [LARGE SCALE GENOMIC DNA]</scope>
    <source>
        <strain evidence="3 4">CCMP1338</strain>
        <tissue evidence="3">Whole cell</tissue>
    </source>
</reference>
<name>A0AAV8UVK3_9RHOD</name>
<feature type="signal peptide" evidence="1">
    <location>
        <begin position="1"/>
        <end position="18"/>
    </location>
</feature>
<protein>
    <recommendedName>
        <fullName evidence="2">JmjC domain-containing protein</fullName>
    </recommendedName>
</protein>
<dbReference type="Pfam" id="PF13621">
    <property type="entry name" value="Cupin_8"/>
    <property type="match status" value="1"/>
</dbReference>
<dbReference type="SUPFAM" id="SSF51197">
    <property type="entry name" value="Clavaminate synthase-like"/>
    <property type="match status" value="1"/>
</dbReference>
<feature type="domain" description="JmjC" evidence="2">
    <location>
        <begin position="458"/>
        <end position="616"/>
    </location>
</feature>
<comment type="caution">
    <text evidence="3">The sequence shown here is derived from an EMBL/GenBank/DDBJ whole genome shotgun (WGS) entry which is preliminary data.</text>
</comment>
<keyword evidence="1" id="KW-0732">Signal</keyword>
<dbReference type="PANTHER" id="PTHR12461">
    <property type="entry name" value="HYPOXIA-INDUCIBLE FACTOR 1 ALPHA INHIBITOR-RELATED"/>
    <property type="match status" value="1"/>
</dbReference>
<dbReference type="Proteomes" id="UP001157974">
    <property type="component" value="Unassembled WGS sequence"/>
</dbReference>
<dbReference type="PANTHER" id="PTHR12461:SF105">
    <property type="entry name" value="HYPOXIA-INDUCIBLE FACTOR 1-ALPHA INHIBITOR"/>
    <property type="match status" value="1"/>
</dbReference>
<organism evidence="3 4">
    <name type="scientific">Rhodosorus marinus</name>
    <dbReference type="NCBI Taxonomy" id="101924"/>
    <lineage>
        <taxon>Eukaryota</taxon>
        <taxon>Rhodophyta</taxon>
        <taxon>Stylonematophyceae</taxon>
        <taxon>Stylonematales</taxon>
        <taxon>Stylonemataceae</taxon>
        <taxon>Rhodosorus</taxon>
    </lineage>
</organism>
<dbReference type="Gene3D" id="2.60.120.10">
    <property type="entry name" value="Jelly Rolls"/>
    <property type="match status" value="1"/>
</dbReference>
<dbReference type="AlphaFoldDB" id="A0AAV8UVK3"/>
<feature type="chain" id="PRO_5043563839" description="JmjC domain-containing protein" evidence="1">
    <location>
        <begin position="19"/>
        <end position="616"/>
    </location>
</feature>
<gene>
    <name evidence="3" type="ORF">NDN08_003108</name>
</gene>
<dbReference type="InterPro" id="IPR003347">
    <property type="entry name" value="JmjC_dom"/>
</dbReference>
<evidence type="ECO:0000259" key="2">
    <source>
        <dbReference type="PROSITE" id="PS51184"/>
    </source>
</evidence>
<evidence type="ECO:0000256" key="1">
    <source>
        <dbReference type="SAM" id="SignalP"/>
    </source>
</evidence>
<accession>A0AAV8UVK3</accession>
<keyword evidence="4" id="KW-1185">Reference proteome</keyword>
<dbReference type="EMBL" id="JAMWBK010000003">
    <property type="protein sequence ID" value="KAJ8906615.1"/>
    <property type="molecule type" value="Genomic_DNA"/>
</dbReference>
<evidence type="ECO:0000313" key="3">
    <source>
        <dbReference type="EMBL" id="KAJ8906615.1"/>
    </source>
</evidence>
<dbReference type="PROSITE" id="PS51184">
    <property type="entry name" value="JMJC"/>
    <property type="match status" value="1"/>
</dbReference>
<dbReference type="InterPro" id="IPR014710">
    <property type="entry name" value="RmlC-like_jellyroll"/>
</dbReference>
<proteinExistence type="predicted"/>
<evidence type="ECO:0000313" key="4">
    <source>
        <dbReference type="Proteomes" id="UP001157974"/>
    </source>
</evidence>
<dbReference type="SMART" id="SM00558">
    <property type="entry name" value="JmjC"/>
    <property type="match status" value="1"/>
</dbReference>
<dbReference type="InterPro" id="IPR041667">
    <property type="entry name" value="Cupin_8"/>
</dbReference>